<dbReference type="AlphaFoldDB" id="A0AB39MS47"/>
<dbReference type="PANTHER" id="PTHR43580:SF2">
    <property type="entry name" value="CYTOKINE-LIKE NUCLEAR FACTOR N-PAC"/>
    <property type="match status" value="1"/>
</dbReference>
<organism evidence="6">
    <name type="scientific">Streptomyces sp. R11</name>
    <dbReference type="NCBI Taxonomy" id="3238625"/>
    <lineage>
        <taxon>Bacteria</taxon>
        <taxon>Bacillati</taxon>
        <taxon>Actinomycetota</taxon>
        <taxon>Actinomycetes</taxon>
        <taxon>Kitasatosporales</taxon>
        <taxon>Streptomycetaceae</taxon>
        <taxon>Streptomyces</taxon>
    </lineage>
</organism>
<dbReference type="InterPro" id="IPR013328">
    <property type="entry name" value="6PGD_dom2"/>
</dbReference>
<dbReference type="EC" id="1.1.-.-" evidence="6"/>
<dbReference type="InterPro" id="IPR015815">
    <property type="entry name" value="HIBADH-related"/>
</dbReference>
<protein>
    <submittedName>
        <fullName evidence="6">NAD(P)-dependent oxidoreductase</fullName>
        <ecNumber evidence="6">1.1.-.-</ecNumber>
    </submittedName>
</protein>
<evidence type="ECO:0000256" key="1">
    <source>
        <dbReference type="ARBA" id="ARBA00009080"/>
    </source>
</evidence>
<dbReference type="Gene3D" id="3.40.50.720">
    <property type="entry name" value="NAD(P)-binding Rossmann-like Domain"/>
    <property type="match status" value="1"/>
</dbReference>
<dbReference type="InterPro" id="IPR048666">
    <property type="entry name" value="RedAm-like_C"/>
</dbReference>
<evidence type="ECO:0000313" key="6">
    <source>
        <dbReference type="EMBL" id="XDQ09136.1"/>
    </source>
</evidence>
<evidence type="ECO:0000259" key="5">
    <source>
        <dbReference type="Pfam" id="PF21761"/>
    </source>
</evidence>
<dbReference type="GO" id="GO:0140673">
    <property type="term" value="P:transcription elongation-coupled chromatin remodeling"/>
    <property type="evidence" value="ECO:0007669"/>
    <property type="project" value="TreeGrafter"/>
</dbReference>
<dbReference type="InterPro" id="IPR036291">
    <property type="entry name" value="NAD(P)-bd_dom_sf"/>
</dbReference>
<dbReference type="EMBL" id="CP163432">
    <property type="protein sequence ID" value="XDQ09136.1"/>
    <property type="molecule type" value="Genomic_DNA"/>
</dbReference>
<dbReference type="SUPFAM" id="SSF51735">
    <property type="entry name" value="NAD(P)-binding Rossmann-fold domains"/>
    <property type="match status" value="1"/>
</dbReference>
<gene>
    <name evidence="6" type="ORF">AB5J55_05515</name>
</gene>
<evidence type="ECO:0000256" key="3">
    <source>
        <dbReference type="SAM" id="SignalP"/>
    </source>
</evidence>
<dbReference type="PIRSF" id="PIRSF000103">
    <property type="entry name" value="HIBADH"/>
    <property type="match status" value="1"/>
</dbReference>
<dbReference type="RefSeq" id="WP_369269574.1">
    <property type="nucleotide sequence ID" value="NZ_CP163432.1"/>
</dbReference>
<dbReference type="InterPro" id="IPR051265">
    <property type="entry name" value="HIBADH-related_NP60_sf"/>
</dbReference>
<dbReference type="GO" id="GO:0031491">
    <property type="term" value="F:nucleosome binding"/>
    <property type="evidence" value="ECO:0007669"/>
    <property type="project" value="TreeGrafter"/>
</dbReference>
<dbReference type="InterPro" id="IPR006115">
    <property type="entry name" value="6PGDH_NADP-bd"/>
</dbReference>
<dbReference type="Pfam" id="PF03446">
    <property type="entry name" value="NAD_binding_2"/>
    <property type="match status" value="1"/>
</dbReference>
<dbReference type="Pfam" id="PF21761">
    <property type="entry name" value="RedAm-like_C"/>
    <property type="match status" value="1"/>
</dbReference>
<name>A0AB39MS47_9ACTN</name>
<dbReference type="GO" id="GO:0000785">
    <property type="term" value="C:chromatin"/>
    <property type="evidence" value="ECO:0007669"/>
    <property type="project" value="TreeGrafter"/>
</dbReference>
<keyword evidence="2 6" id="KW-0560">Oxidoreductase</keyword>
<feature type="signal peptide" evidence="3">
    <location>
        <begin position="1"/>
        <end position="25"/>
    </location>
</feature>
<proteinExistence type="inferred from homology"/>
<dbReference type="GO" id="GO:0003677">
    <property type="term" value="F:DNA binding"/>
    <property type="evidence" value="ECO:0007669"/>
    <property type="project" value="TreeGrafter"/>
</dbReference>
<dbReference type="GO" id="GO:0050661">
    <property type="term" value="F:NADP binding"/>
    <property type="evidence" value="ECO:0007669"/>
    <property type="project" value="InterPro"/>
</dbReference>
<dbReference type="GO" id="GO:0016491">
    <property type="term" value="F:oxidoreductase activity"/>
    <property type="evidence" value="ECO:0007669"/>
    <property type="project" value="UniProtKB-KW"/>
</dbReference>
<sequence length="299" mass="31213">MVSNHTSVSVSVSVLGLGLMGQALAAAFLKAGHATTVWNRSADKADGLVADGAVLAATPADAVAASDLVVVCVSTYDVVHDVIGSLGDELHGKTVVNLTTGSSEQARRAAEWAEKNGAKYLDGAIMITPPGIGAETSVLFYAGDQAVFDAHEPVLKLLGGGTTYLGTDHGKPALFDVSLLGLMWGALNSFLHGVAIVETGGVKAQEFLPWAHMWLDAIKMFTADYAAQIDAGDEKFPANDATLETHLGALKHLVEESEALGVDSELPKYSAGLMEGIIAQGHAKNSYASVVKAYRRPQQ</sequence>
<keyword evidence="3" id="KW-0732">Signal</keyword>
<feature type="domain" description="NADPH-dependent reductive aminase-like C-terminal" evidence="5">
    <location>
        <begin position="168"/>
        <end position="295"/>
    </location>
</feature>
<feature type="chain" id="PRO_5044223776" evidence="3">
    <location>
        <begin position="26"/>
        <end position="299"/>
    </location>
</feature>
<feature type="domain" description="6-phosphogluconate dehydrogenase NADP-binding" evidence="4">
    <location>
        <begin position="12"/>
        <end position="166"/>
    </location>
</feature>
<evidence type="ECO:0000259" key="4">
    <source>
        <dbReference type="Pfam" id="PF03446"/>
    </source>
</evidence>
<comment type="similarity">
    <text evidence="1">Belongs to the HIBADH-related family.</text>
</comment>
<accession>A0AB39MS47</accession>
<evidence type="ECO:0000256" key="2">
    <source>
        <dbReference type="ARBA" id="ARBA00023002"/>
    </source>
</evidence>
<reference evidence="6" key="1">
    <citation type="submission" date="2024-07" db="EMBL/GenBank/DDBJ databases">
        <authorList>
            <person name="Yu S.T."/>
        </authorList>
    </citation>
    <scope>NUCLEOTIDE SEQUENCE</scope>
    <source>
        <strain evidence="6">R11</strain>
    </source>
</reference>
<dbReference type="PANTHER" id="PTHR43580">
    <property type="entry name" value="OXIDOREDUCTASE GLYR1-RELATED"/>
    <property type="match status" value="1"/>
</dbReference>
<dbReference type="Gene3D" id="1.10.1040.10">
    <property type="entry name" value="N-(1-d-carboxylethyl)-l-norvaline Dehydrogenase, domain 2"/>
    <property type="match status" value="1"/>
</dbReference>